<sequence length="2490" mass="284987">MCTFIAMEDKESVINTSEEIASTLTQVILKQESFLQFLKKWKVPPTEKLMTILRQLNQDLPKDVQKNFILKEIIPNMMLLETDNSTRDFLIDIGLMLCKSIVISQLSATEYEEFVKDIYSKYIPTISQLRDSSYQNWHKLWIFLVRFCAKKIHQSMDLTNRLLRIVEYAFRTSSHEQRLRGYDCWKELIDNASLDPHHIRSAKQIKLLVTPLKAKFSKQEVVIAKRFDVFVHLLQKLQSESVLCLSEFLEFCFGVNSSDKDSHRSGQAKTVPLIWPKSTQVLLSILGHSHEENTECVENIFKNPILTQENFKNHYIVIINSVGECCNLLQNGDFDFNRDEVIRCMWKSLLNFILSASESDKIIYNNMIINILDGYIKLSKDSSYYKSLITLIFTSLMEFDKDMLQDSISQLLKQLVTIFLEANIESDEVKNDFKQLISHCFSTVILEEKKIKMIDTLLDCLVSVKIEEYNSTNFSKIWTLVANELTIDFSVERLTQFIKFKEFFLWPSHHMHYVDGQEKKQITIYWMKLYRKLTSESDVKKIEIIKDLERDFKNNPLISSNITSLLNVMSQFETRFSKEFVTKLMDVVSSILQLPNLNSDDQQKLASLVMQYFESSLECFTSEHNEELIKFLCSCIEHILRIHSDYKLIDPFVIFYKNCTAILQTQFAFHLKNVLVELIDKEIDANSYASKEMSKCLLLFTDGVKDKDKEDEKKTFIIPTGRSARIARMGKDSPRSPHKSGTLRLFGKDIETMSPHKLKGSQLNNTPISNKKNAVNVVKVHQTETKPISEENSSDFVPINSEVKLQVNKLNEHQKEKLKTRRDDIPALYQDLSQSISQDIFSSKSNSREPTNPECESEEKKDNPVPVSVTSIPETLNSESDMFPDTPKVVNDEINTENANIDTENNKPETTVIPLDQNLPDLNFETFTKETISNDLFKSESTEDVKKSIETDIIESDCNKSESTEDIKKSIETDIIESDCKKSESTEDMKKSTETDIIGSDCKEDEEDIQGIKYFKGYSRRKSHGNSENALERRKRSELERLKMDIVGAEKFVESPRRTREKKPKKKIGDTENKVDKPVKISKNSEEKDNCVKMLENIEEKEKNNTISEDIQENNKDIAVQLSENIPEKKKGKAAKMSTTTEDMDIDKSKKKFENTEVKTNYISVQISENTTDHEKNKSADISENLKDKKKHKVTKNMLENTNDMKKDISTSENVEEKTKDKSAKMPEKQQENRKDQSPKMPENVEEKKKDKSTKMSEHMEEMAKDKSANKMHENMEQKKKDKHARISEHMEGKTKDKSANKMPENMEQKKKDKHARIFEHMEGKTKDKSANKMPENMEQKKKHKHARISEHMEGKTKDKFAKTPENPQKTNISPIGKRSVGRPRKHPLELQPEEKKISPVAASPSNIPNETPEKRTVGRPRKHPLELQPEEKKISPVAASPSNVPNETPEKRKRGRPKKSPEEKTRTAKIFEKLESPTTSSEKLAKKRQESMKKTEKTPEGENKMSKLESSHIKNLFRKLSEQYSGKEFAKTNESVNKTPQKTLGMTQPTEGRGQKRKAPTDDENDDIIESSQESFAEIVPLLNSSKKKPIRLSITKSGSHLECKVDISENNSPNTLNLIIDADNVHSYAMKIPEKTEDECVKDINTTQDTTLTQNSSQDSTQTEDTVSKISVMTDSTLTQTAREVPVEALIESPEPPQKPKLSESELIMCQMDTMSVCGSKETLSDNKEMQDRLASPVSLNSVEDILASSQSTESNTPPSTPEKSQKIPTSPVTAETPNRTNELLDNTMNISPITSRSNSEEEISVEVPIAKPLEFLEVLEEEIKTLEHAEMNNASEEIDDDIDGIDISGKFVNKVPKDDTFEEENSSDEFDPADASSEAEMTPLETSESKDNEEIEQFNSALETERNEEPPIQNGQVSTTINITSSKTFKGPTTIQEKASKIQHIFQTFISQKHILKRKIGSTSSPSTLRIKRLMNNVGQKQNVPEVTETFNEEDILTFSREIPSPLAVPRSSILKRKFGDSSDTESNSPCPKRKRVNFSDPCLTSKKIYIKDEFQPSLEAKRLFDVTPDKKFPDDVLKDLFGFPDDTPSSELSTETESDNADTEPSLSVVNPMVLHKNKPIFPKLIDCKDDVLIIVKRITSPMFVPALMNKLKARNVETIGDLAKLSESEVNRIPFKVPVVANVMKALENYYRKKGGGEKLEEKLNNSREDEDKNEDEEIPKLDIKLELKMLINRAIREKVPAEELSSIVLSNIDTLKLTSIAKSYNPAIAVDALEEKDFSSVLKVIINSKGISDILKRTHVTLFNDEREHEFYEAIAEYVKYTMPLEKFFKGRSIEDLEVGVEESIKNNTFQKSDVIQHCLMPLIDGPKDLFPYLENLSEIDFDEIVINRLENENLQTFFERILRAKSIDSLKKVTENVWLKQASTSSEIVSCFKNKINSQNDNDKKDIFVEMFKFCSENIDSDTLLELHVSFLRRISVQLTEKK</sequence>
<feature type="compositionally biased region" description="Basic and acidic residues" evidence="1">
    <location>
        <begin position="980"/>
        <end position="994"/>
    </location>
</feature>
<dbReference type="GO" id="GO:0000723">
    <property type="term" value="P:telomere maintenance"/>
    <property type="evidence" value="ECO:0007669"/>
    <property type="project" value="TreeGrafter"/>
</dbReference>
<feature type="region of interest" description="Disordered" evidence="1">
    <location>
        <begin position="2086"/>
        <end position="2109"/>
    </location>
</feature>
<feature type="compositionally biased region" description="Basic and acidic residues" evidence="1">
    <location>
        <begin position="1203"/>
        <end position="1340"/>
    </location>
</feature>
<dbReference type="GO" id="GO:0005634">
    <property type="term" value="C:nucleus"/>
    <property type="evidence" value="ECO:0007669"/>
    <property type="project" value="TreeGrafter"/>
</dbReference>
<protein>
    <recommendedName>
        <fullName evidence="4">Telomere-associated protein RIF1</fullName>
    </recommendedName>
</protein>
<feature type="compositionally biased region" description="Basic and acidic residues" evidence="1">
    <location>
        <begin position="1460"/>
        <end position="1476"/>
    </location>
</feature>
<dbReference type="PRINTS" id="PR00929">
    <property type="entry name" value="ATHOOK"/>
</dbReference>
<feature type="compositionally biased region" description="Basic and acidic residues" evidence="1">
    <location>
        <begin position="1348"/>
        <end position="1363"/>
    </location>
</feature>
<dbReference type="PANTHER" id="PTHR22928:SF3">
    <property type="entry name" value="TELOMERE-ASSOCIATED PROTEIN RIF1"/>
    <property type="match status" value="1"/>
</dbReference>
<feature type="region of interest" description="Disordered" evidence="1">
    <location>
        <begin position="1051"/>
        <end position="1088"/>
    </location>
</feature>
<evidence type="ECO:0000256" key="1">
    <source>
        <dbReference type="SAM" id="MobiDB-lite"/>
    </source>
</evidence>
<feature type="compositionally biased region" description="Basic and acidic residues" evidence="1">
    <location>
        <begin position="1387"/>
        <end position="1398"/>
    </location>
</feature>
<name>A0A9P0E205_DIABA</name>
<feature type="compositionally biased region" description="Polar residues" evidence="1">
    <location>
        <begin position="836"/>
        <end position="850"/>
    </location>
</feature>
<feature type="region of interest" description="Disordered" evidence="1">
    <location>
        <begin position="1164"/>
        <end position="1574"/>
    </location>
</feature>
<feature type="compositionally biased region" description="Polar residues" evidence="1">
    <location>
        <begin position="1916"/>
        <end position="1926"/>
    </location>
</feature>
<feature type="region of interest" description="Disordered" evidence="1">
    <location>
        <begin position="2021"/>
        <end position="2040"/>
    </location>
</feature>
<dbReference type="PANTHER" id="PTHR22928">
    <property type="entry name" value="TELOMERE-ASSOCIATED PROTEIN RIF1"/>
    <property type="match status" value="1"/>
</dbReference>
<dbReference type="OrthoDB" id="5399929at2759"/>
<dbReference type="SMART" id="SM00384">
    <property type="entry name" value="AT_hook"/>
    <property type="match status" value="3"/>
</dbReference>
<dbReference type="GO" id="GO:0003677">
    <property type="term" value="F:DNA binding"/>
    <property type="evidence" value="ECO:0007669"/>
    <property type="project" value="InterPro"/>
</dbReference>
<feature type="compositionally biased region" description="Basic and acidic residues" evidence="1">
    <location>
        <begin position="1171"/>
        <end position="1187"/>
    </location>
</feature>
<evidence type="ECO:0000313" key="2">
    <source>
        <dbReference type="EMBL" id="CAH1260675.1"/>
    </source>
</evidence>
<feature type="compositionally biased region" description="Polar residues" evidence="1">
    <location>
        <begin position="1750"/>
        <end position="1760"/>
    </location>
</feature>
<feature type="compositionally biased region" description="Polar residues" evidence="1">
    <location>
        <begin position="1533"/>
        <end position="1551"/>
    </location>
</feature>
<feature type="region of interest" description="Disordered" evidence="1">
    <location>
        <begin position="980"/>
        <end position="1004"/>
    </location>
</feature>
<feature type="region of interest" description="Disordered" evidence="1">
    <location>
        <begin position="836"/>
        <end position="867"/>
    </location>
</feature>
<dbReference type="GO" id="GO:0140445">
    <property type="term" value="C:chromosome, telomeric repeat region"/>
    <property type="evidence" value="ECO:0007669"/>
    <property type="project" value="TreeGrafter"/>
</dbReference>
<feature type="compositionally biased region" description="Acidic residues" evidence="1">
    <location>
        <begin position="1863"/>
        <end position="1875"/>
    </location>
</feature>
<dbReference type="Proteomes" id="UP001153709">
    <property type="component" value="Chromosome 2"/>
</dbReference>
<dbReference type="InterPro" id="IPR017956">
    <property type="entry name" value="AT_hook_DNA-bd_motif"/>
</dbReference>
<dbReference type="EMBL" id="OU898277">
    <property type="protein sequence ID" value="CAH1260675.1"/>
    <property type="molecule type" value="Genomic_DNA"/>
</dbReference>
<feature type="compositionally biased region" description="Polar residues" evidence="1">
    <location>
        <begin position="1769"/>
        <end position="1787"/>
    </location>
</feature>
<gene>
    <name evidence="2" type="ORF">DIABBA_LOCUS3738</name>
</gene>
<feature type="compositionally biased region" description="Basic and acidic residues" evidence="1">
    <location>
        <begin position="1484"/>
        <end position="1513"/>
    </location>
</feature>
<reference evidence="2" key="1">
    <citation type="submission" date="2022-01" db="EMBL/GenBank/DDBJ databases">
        <authorList>
            <person name="King R."/>
        </authorList>
    </citation>
    <scope>NUCLEOTIDE SEQUENCE</scope>
</reference>
<feature type="compositionally biased region" description="Basic and acidic residues" evidence="1">
    <location>
        <begin position="1067"/>
        <end position="1088"/>
    </location>
</feature>
<accession>A0A9P0E205</accession>
<dbReference type="CDD" id="cd14267">
    <property type="entry name" value="Rif1_CTD_C-II_like"/>
    <property type="match status" value="1"/>
</dbReference>
<feature type="region of interest" description="Disordered" evidence="1">
    <location>
        <begin position="1860"/>
        <end position="1926"/>
    </location>
</feature>
<feature type="region of interest" description="Disordered" evidence="1">
    <location>
        <begin position="1122"/>
        <end position="1148"/>
    </location>
</feature>
<dbReference type="InterPro" id="IPR016024">
    <property type="entry name" value="ARM-type_fold"/>
</dbReference>
<keyword evidence="3" id="KW-1185">Reference proteome</keyword>
<evidence type="ECO:0000313" key="3">
    <source>
        <dbReference type="Proteomes" id="UP001153709"/>
    </source>
</evidence>
<feature type="region of interest" description="Disordered" evidence="1">
    <location>
        <begin position="1750"/>
        <end position="1787"/>
    </location>
</feature>
<feature type="compositionally biased region" description="Basic and acidic residues" evidence="1">
    <location>
        <begin position="1424"/>
        <end position="1435"/>
    </location>
</feature>
<dbReference type="SUPFAM" id="SSF48371">
    <property type="entry name" value="ARM repeat"/>
    <property type="match status" value="1"/>
</dbReference>
<proteinExistence type="predicted"/>
<organism evidence="2 3">
    <name type="scientific">Diabrotica balteata</name>
    <name type="common">Banded cucumber beetle</name>
    <dbReference type="NCBI Taxonomy" id="107213"/>
    <lineage>
        <taxon>Eukaryota</taxon>
        <taxon>Metazoa</taxon>
        <taxon>Ecdysozoa</taxon>
        <taxon>Arthropoda</taxon>
        <taxon>Hexapoda</taxon>
        <taxon>Insecta</taxon>
        <taxon>Pterygota</taxon>
        <taxon>Neoptera</taxon>
        <taxon>Endopterygota</taxon>
        <taxon>Coleoptera</taxon>
        <taxon>Polyphaga</taxon>
        <taxon>Cucujiformia</taxon>
        <taxon>Chrysomeloidea</taxon>
        <taxon>Chrysomelidae</taxon>
        <taxon>Galerucinae</taxon>
        <taxon>Diabroticina</taxon>
        <taxon>Diabroticites</taxon>
        <taxon>Diabrotica</taxon>
    </lineage>
</organism>
<evidence type="ECO:0008006" key="4">
    <source>
        <dbReference type="Google" id="ProtNLM"/>
    </source>
</evidence>